<dbReference type="Proteomes" id="UP001152320">
    <property type="component" value="Unassembled WGS sequence"/>
</dbReference>
<dbReference type="AlphaFoldDB" id="A0A9Q0Y8H9"/>
<sequence>MFTIKDLLTLRPAPYTKMFKCKVLVISAPKPFSTKGEQKELYHIALGDQTGLIKATLYDEDKLKQMKVGSSVMLTNYIVKADKSVTITSASKVFRCADIDVDDVTQDSAQQLINPAPQKVCKIKLIKSSPKKTLTSLQGQITKDEAAKQVMVRGTPSAVRNIFVKDETDEIEVALWRSSAETDATVNDWIEVTNVVVNEPNTYHTQTFVATTQNTTIKVSSKSVVF</sequence>
<dbReference type="OrthoDB" id="8838938at2759"/>
<dbReference type="InterPro" id="IPR004021">
    <property type="entry name" value="HIN200/IF120x"/>
</dbReference>
<gene>
    <name evidence="2" type="ORF">HOLleu_44920</name>
</gene>
<dbReference type="EMBL" id="JAIZAY010001460">
    <property type="protein sequence ID" value="KAJ8017573.1"/>
    <property type="molecule type" value="Genomic_DNA"/>
</dbReference>
<comment type="caution">
    <text evidence="2">The sequence shown here is derived from an EMBL/GenBank/DDBJ whole genome shotgun (WGS) entry which is preliminary data.</text>
</comment>
<dbReference type="SUPFAM" id="SSF50249">
    <property type="entry name" value="Nucleic acid-binding proteins"/>
    <property type="match status" value="2"/>
</dbReference>
<feature type="domain" description="HIN-200" evidence="1">
    <location>
        <begin position="21"/>
        <end position="189"/>
    </location>
</feature>
<name>A0A9Q0Y8H9_HOLLE</name>
<accession>A0A9Q0Y8H9</accession>
<dbReference type="InterPro" id="IPR012340">
    <property type="entry name" value="NA-bd_OB-fold"/>
</dbReference>
<evidence type="ECO:0000259" key="1">
    <source>
        <dbReference type="Pfam" id="PF02760"/>
    </source>
</evidence>
<keyword evidence="3" id="KW-1185">Reference proteome</keyword>
<dbReference type="Pfam" id="PF02760">
    <property type="entry name" value="HIN"/>
    <property type="match status" value="1"/>
</dbReference>
<protein>
    <recommendedName>
        <fullName evidence="1">HIN-200 domain-containing protein</fullName>
    </recommendedName>
</protein>
<dbReference type="Gene3D" id="2.40.50.140">
    <property type="entry name" value="Nucleic acid-binding proteins"/>
    <property type="match status" value="2"/>
</dbReference>
<proteinExistence type="predicted"/>
<evidence type="ECO:0000313" key="2">
    <source>
        <dbReference type="EMBL" id="KAJ8017573.1"/>
    </source>
</evidence>
<reference evidence="2" key="1">
    <citation type="submission" date="2021-10" db="EMBL/GenBank/DDBJ databases">
        <title>Tropical sea cucumber genome reveals ecological adaptation and Cuvierian tubules defense mechanism.</title>
        <authorList>
            <person name="Chen T."/>
        </authorList>
    </citation>
    <scope>NUCLEOTIDE SEQUENCE</scope>
    <source>
        <strain evidence="2">Nanhai2018</strain>
        <tissue evidence="2">Muscle</tissue>
    </source>
</reference>
<evidence type="ECO:0000313" key="3">
    <source>
        <dbReference type="Proteomes" id="UP001152320"/>
    </source>
</evidence>
<organism evidence="2 3">
    <name type="scientific">Holothuria leucospilota</name>
    <name type="common">Black long sea cucumber</name>
    <name type="synonym">Mertensiothuria leucospilota</name>
    <dbReference type="NCBI Taxonomy" id="206669"/>
    <lineage>
        <taxon>Eukaryota</taxon>
        <taxon>Metazoa</taxon>
        <taxon>Echinodermata</taxon>
        <taxon>Eleutherozoa</taxon>
        <taxon>Echinozoa</taxon>
        <taxon>Holothuroidea</taxon>
        <taxon>Aspidochirotacea</taxon>
        <taxon>Aspidochirotida</taxon>
        <taxon>Holothuriidae</taxon>
        <taxon>Holothuria</taxon>
    </lineage>
</organism>